<dbReference type="EMBL" id="BMXV01000004">
    <property type="protein sequence ID" value="GGY71924.1"/>
    <property type="molecule type" value="Genomic_DNA"/>
</dbReference>
<reference evidence="9" key="1">
    <citation type="journal article" date="2019" name="Int. J. Syst. Evol. Microbiol.">
        <title>The Global Catalogue of Microorganisms (GCM) 10K type strain sequencing project: providing services to taxonomists for standard genome sequencing and annotation.</title>
        <authorList>
            <consortium name="The Broad Institute Genomics Platform"/>
            <consortium name="The Broad Institute Genome Sequencing Center for Infectious Disease"/>
            <person name="Wu L."/>
            <person name="Ma J."/>
        </authorList>
    </citation>
    <scope>NUCLEOTIDE SEQUENCE [LARGE SCALE GENOMIC DNA]</scope>
    <source>
        <strain evidence="9">KCTC 22280</strain>
    </source>
</reference>
<sequence>MLPRTLVLLSLCLISQWVNADSDHPLLGGYPGAEIDESLNTEYEQFAMPVGPIEEGGELETERLVGDLSMLTYEIEGVSTLKVFENYRHALDELGAEVISICELEQCSADDRGRAELGAALAVRRSVNNHRRKPYFIRAQLDGAKGTVHVALFFGGYRGEVAVQQVIFEEVPLDDTLVSVSADYLTRGGEISPKRESRTDEQREQDHPLIARYPGAELSDSRAMEYERIDIPFGTVDADGEMGERLSLTGDLAQHTYALENVSTLKVIENYKAAVRKLDLTLDYECELEACGDSNAAKQLGGNVSVDGSVFNFYRKPYYFVARKKSAQGPLTVAVFVGGYNGDTTVQQVIVEEKGTETDLVKVDADQLYQDIQQTGKALVYGIYFDTDSATVKPESADALKAISDLLESHPELNLYVVGHTDDTGESDYNLSLSSRRAASVVDVLKDDYDVEMERLKAAGVGPYAPVAGNESDDGRRQNRRVELVRRL</sequence>
<evidence type="ECO:0000256" key="2">
    <source>
        <dbReference type="ARBA" id="ARBA00023136"/>
    </source>
</evidence>
<protein>
    <recommendedName>
        <fullName evidence="7">OmpA-like domain-containing protein</fullName>
    </recommendedName>
</protein>
<keyword evidence="9" id="KW-1185">Reference proteome</keyword>
<dbReference type="Gene3D" id="3.30.1330.60">
    <property type="entry name" value="OmpA-like domain"/>
    <property type="match status" value="1"/>
</dbReference>
<keyword evidence="3" id="KW-0998">Cell outer membrane</keyword>
<dbReference type="PRINTS" id="PR01021">
    <property type="entry name" value="OMPADOMAIN"/>
</dbReference>
<evidence type="ECO:0000256" key="3">
    <source>
        <dbReference type="ARBA" id="ARBA00023237"/>
    </source>
</evidence>
<dbReference type="CDD" id="cd07185">
    <property type="entry name" value="OmpA_C-like"/>
    <property type="match status" value="1"/>
</dbReference>
<feature type="compositionally biased region" description="Basic and acidic residues" evidence="5">
    <location>
        <begin position="473"/>
        <end position="488"/>
    </location>
</feature>
<keyword evidence="2 4" id="KW-0472">Membrane</keyword>
<name>A0ABQ3AYN1_9GAMM</name>
<gene>
    <name evidence="8" type="ORF">GCM10007071_18660</name>
</gene>
<dbReference type="RefSeq" id="WP_189575722.1">
    <property type="nucleotide sequence ID" value="NZ_BMXV01000004.1"/>
</dbReference>
<evidence type="ECO:0000256" key="1">
    <source>
        <dbReference type="ARBA" id="ARBA00004442"/>
    </source>
</evidence>
<dbReference type="Proteomes" id="UP000601597">
    <property type="component" value="Unassembled WGS sequence"/>
</dbReference>
<dbReference type="PANTHER" id="PTHR30329">
    <property type="entry name" value="STATOR ELEMENT OF FLAGELLAR MOTOR COMPLEX"/>
    <property type="match status" value="1"/>
</dbReference>
<evidence type="ECO:0000313" key="9">
    <source>
        <dbReference type="Proteomes" id="UP000601597"/>
    </source>
</evidence>
<comment type="subcellular location">
    <subcellularLocation>
        <location evidence="1">Cell outer membrane</location>
    </subcellularLocation>
</comment>
<dbReference type="InterPro" id="IPR036737">
    <property type="entry name" value="OmpA-like_sf"/>
</dbReference>
<evidence type="ECO:0000256" key="4">
    <source>
        <dbReference type="PROSITE-ProRule" id="PRU00473"/>
    </source>
</evidence>
<accession>A0ABQ3AYN1</accession>
<feature type="region of interest" description="Disordered" evidence="5">
    <location>
        <begin position="464"/>
        <end position="488"/>
    </location>
</feature>
<evidence type="ECO:0000259" key="7">
    <source>
        <dbReference type="PROSITE" id="PS51123"/>
    </source>
</evidence>
<dbReference type="PANTHER" id="PTHR30329:SF21">
    <property type="entry name" value="LIPOPROTEIN YIAD-RELATED"/>
    <property type="match status" value="1"/>
</dbReference>
<feature type="chain" id="PRO_5046808438" description="OmpA-like domain-containing protein" evidence="6">
    <location>
        <begin position="21"/>
        <end position="488"/>
    </location>
</feature>
<evidence type="ECO:0000313" key="8">
    <source>
        <dbReference type="EMBL" id="GGY71924.1"/>
    </source>
</evidence>
<dbReference type="InterPro" id="IPR050330">
    <property type="entry name" value="Bact_OuterMem_StrucFunc"/>
</dbReference>
<evidence type="ECO:0000256" key="6">
    <source>
        <dbReference type="SAM" id="SignalP"/>
    </source>
</evidence>
<dbReference type="InterPro" id="IPR006665">
    <property type="entry name" value="OmpA-like"/>
</dbReference>
<proteinExistence type="predicted"/>
<keyword evidence="6" id="KW-0732">Signal</keyword>
<dbReference type="SUPFAM" id="SSF103088">
    <property type="entry name" value="OmpA-like"/>
    <property type="match status" value="1"/>
</dbReference>
<dbReference type="InterPro" id="IPR006664">
    <property type="entry name" value="OMP_bac"/>
</dbReference>
<dbReference type="PROSITE" id="PS51123">
    <property type="entry name" value="OMPA_2"/>
    <property type="match status" value="1"/>
</dbReference>
<evidence type="ECO:0000256" key="5">
    <source>
        <dbReference type="SAM" id="MobiDB-lite"/>
    </source>
</evidence>
<feature type="signal peptide" evidence="6">
    <location>
        <begin position="1"/>
        <end position="20"/>
    </location>
</feature>
<comment type="caution">
    <text evidence="8">The sequence shown here is derived from an EMBL/GenBank/DDBJ whole genome shotgun (WGS) entry which is preliminary data.</text>
</comment>
<dbReference type="Pfam" id="PF00691">
    <property type="entry name" value="OmpA"/>
    <property type="match status" value="1"/>
</dbReference>
<feature type="domain" description="OmpA-like" evidence="7">
    <location>
        <begin position="372"/>
        <end position="488"/>
    </location>
</feature>
<organism evidence="8 9">
    <name type="scientific">Marinobacter zhanjiangensis</name>
    <dbReference type="NCBI Taxonomy" id="578215"/>
    <lineage>
        <taxon>Bacteria</taxon>
        <taxon>Pseudomonadati</taxon>
        <taxon>Pseudomonadota</taxon>
        <taxon>Gammaproteobacteria</taxon>
        <taxon>Pseudomonadales</taxon>
        <taxon>Marinobacteraceae</taxon>
        <taxon>Marinobacter</taxon>
    </lineage>
</organism>